<reference evidence="12" key="2">
    <citation type="submission" date="2015-06" db="UniProtKB">
        <authorList>
            <consortium name="EnsemblMetazoa"/>
        </authorList>
    </citation>
    <scope>IDENTIFICATION</scope>
</reference>
<evidence type="ECO:0000256" key="8">
    <source>
        <dbReference type="ARBA" id="ARBA00023049"/>
    </source>
</evidence>
<dbReference type="GO" id="GO:0004222">
    <property type="term" value="F:metalloendopeptidase activity"/>
    <property type="evidence" value="ECO:0007669"/>
    <property type="project" value="InterPro"/>
</dbReference>
<dbReference type="Pfam" id="PF05649">
    <property type="entry name" value="Peptidase_M13_N"/>
    <property type="match status" value="1"/>
</dbReference>
<dbReference type="PROSITE" id="PS51885">
    <property type="entry name" value="NEPRILYSIN"/>
    <property type="match status" value="1"/>
</dbReference>
<dbReference type="InterPro" id="IPR008753">
    <property type="entry name" value="Peptidase_M13_N"/>
</dbReference>
<evidence type="ECO:0000256" key="6">
    <source>
        <dbReference type="ARBA" id="ARBA00022801"/>
    </source>
</evidence>
<keyword evidence="13" id="KW-1185">Reference proteome</keyword>
<evidence type="ECO:0000256" key="4">
    <source>
        <dbReference type="ARBA" id="ARBA00022670"/>
    </source>
</evidence>
<feature type="domain" description="Peptidase M13 C-terminal" evidence="10">
    <location>
        <begin position="342"/>
        <end position="386"/>
    </location>
</feature>
<dbReference type="InterPro" id="IPR042089">
    <property type="entry name" value="Peptidase_M13_dom_2"/>
</dbReference>
<dbReference type="OMA" id="NMRHHIG"/>
<evidence type="ECO:0000313" key="13">
    <source>
        <dbReference type="Proteomes" id="UP000015102"/>
    </source>
</evidence>
<feature type="domain" description="Peptidase M13 N-terminal" evidence="11">
    <location>
        <begin position="28"/>
        <end position="143"/>
    </location>
</feature>
<feature type="domain" description="Peptidase M13 C-terminal" evidence="10">
    <location>
        <begin position="207"/>
        <end position="328"/>
    </location>
</feature>
<dbReference type="HOGENOM" id="CLU_712289_0_0_1"/>
<proteinExistence type="inferred from homology"/>
<dbReference type="SUPFAM" id="SSF55486">
    <property type="entry name" value="Metalloproteases ('zincins'), catalytic domain"/>
    <property type="match status" value="1"/>
</dbReference>
<dbReference type="EMBL" id="CAQQ02373669">
    <property type="status" value="NOT_ANNOTATED_CDS"/>
    <property type="molecule type" value="Genomic_DNA"/>
</dbReference>
<evidence type="ECO:0000256" key="9">
    <source>
        <dbReference type="SAM" id="Coils"/>
    </source>
</evidence>
<evidence type="ECO:0000256" key="7">
    <source>
        <dbReference type="ARBA" id="ARBA00022833"/>
    </source>
</evidence>
<dbReference type="Proteomes" id="UP000015102">
    <property type="component" value="Unassembled WGS sequence"/>
</dbReference>
<keyword evidence="4" id="KW-0645">Protease</keyword>
<evidence type="ECO:0008006" key="14">
    <source>
        <dbReference type="Google" id="ProtNLM"/>
    </source>
</evidence>
<evidence type="ECO:0000256" key="3">
    <source>
        <dbReference type="ARBA" id="ARBA00007357"/>
    </source>
</evidence>
<keyword evidence="9" id="KW-0175">Coiled coil</keyword>
<evidence type="ECO:0000313" key="12">
    <source>
        <dbReference type="EnsemblMetazoa" id="MESCA010844-PA"/>
    </source>
</evidence>
<evidence type="ECO:0000259" key="10">
    <source>
        <dbReference type="Pfam" id="PF01431"/>
    </source>
</evidence>
<comment type="cofactor">
    <cofactor evidence="1">
        <name>Zn(2+)</name>
        <dbReference type="ChEBI" id="CHEBI:29105"/>
    </cofactor>
</comment>
<keyword evidence="5" id="KW-0479">Metal-binding</keyword>
<dbReference type="InterPro" id="IPR000718">
    <property type="entry name" value="Peptidase_M13"/>
</dbReference>
<comment type="similarity">
    <text evidence="3">Belongs to the peptidase M13 family.</text>
</comment>
<accession>T1H3L5</accession>
<dbReference type="GO" id="GO:0046872">
    <property type="term" value="F:metal ion binding"/>
    <property type="evidence" value="ECO:0007669"/>
    <property type="project" value="UniProtKB-KW"/>
</dbReference>
<keyword evidence="8" id="KW-0482">Metalloprotease</keyword>
<dbReference type="PANTHER" id="PTHR11733:SF167">
    <property type="entry name" value="FI17812P1-RELATED"/>
    <property type="match status" value="1"/>
</dbReference>
<dbReference type="EnsemblMetazoa" id="MESCA010844-RA">
    <property type="protein sequence ID" value="MESCA010844-PA"/>
    <property type="gene ID" value="MESCA010844"/>
</dbReference>
<feature type="coiled-coil region" evidence="9">
    <location>
        <begin position="96"/>
        <end position="148"/>
    </location>
</feature>
<keyword evidence="6" id="KW-0378">Hydrolase</keyword>
<dbReference type="InterPro" id="IPR018497">
    <property type="entry name" value="Peptidase_M13_C"/>
</dbReference>
<dbReference type="Pfam" id="PF01431">
    <property type="entry name" value="Peptidase_M13"/>
    <property type="match status" value="2"/>
</dbReference>
<dbReference type="Gene3D" id="1.10.1380.10">
    <property type="entry name" value="Neutral endopeptidase , domain2"/>
    <property type="match status" value="1"/>
</dbReference>
<dbReference type="AlphaFoldDB" id="T1H3L5"/>
<organism evidence="12 13">
    <name type="scientific">Megaselia scalaris</name>
    <name type="common">Humpbacked fly</name>
    <name type="synonym">Phora scalaris</name>
    <dbReference type="NCBI Taxonomy" id="36166"/>
    <lineage>
        <taxon>Eukaryota</taxon>
        <taxon>Metazoa</taxon>
        <taxon>Ecdysozoa</taxon>
        <taxon>Arthropoda</taxon>
        <taxon>Hexapoda</taxon>
        <taxon>Insecta</taxon>
        <taxon>Pterygota</taxon>
        <taxon>Neoptera</taxon>
        <taxon>Endopterygota</taxon>
        <taxon>Diptera</taxon>
        <taxon>Brachycera</taxon>
        <taxon>Muscomorpha</taxon>
        <taxon>Platypezoidea</taxon>
        <taxon>Phoridae</taxon>
        <taxon>Megaseliini</taxon>
        <taxon>Megaselia</taxon>
    </lineage>
</organism>
<dbReference type="GO" id="GO:0016485">
    <property type="term" value="P:protein processing"/>
    <property type="evidence" value="ECO:0007669"/>
    <property type="project" value="TreeGrafter"/>
</dbReference>
<dbReference type="InterPro" id="IPR024079">
    <property type="entry name" value="MetalloPept_cat_dom_sf"/>
</dbReference>
<evidence type="ECO:0000256" key="1">
    <source>
        <dbReference type="ARBA" id="ARBA00001947"/>
    </source>
</evidence>
<dbReference type="STRING" id="36166.T1H3L5"/>
<sequence length="388" mass="44959">MNIAWNITDENSINEIMEYQSEPEKIILNKIDSLIRDSKPEVVANYLSLKLLYYLHGDLELVQTNNRKFCTQMAIKVNGYFSSLLYNSTIPDAEQNRRSEDLIKVIKELLKSLEIRINSTAWLDESTMEEAAEKISNIKINIGQMTDDLGDIVLNEMFKLNFTDDYENNVLELLKFKVQTTHLPFKIRDNLKNTTKPLEILSSAEVNAFYFVLDNSVYIQNGLLNEPAYNKDQPLVVKYSRLGYILGHELFHAFDSVGRHFDAQGEERNWWSNTSEAIYRNKSVCFRKELNKIYLEDVKIFVNGNKTSDESVADGVGIAMAYDAFLRNSQSEVLYCAVYSRNHILNDVEDEHPSDLWRVPTALKYFPNFSEHFQCKVGSKMNPEKQYK</sequence>
<protein>
    <recommendedName>
        <fullName evidence="14">Peptidase M13 C-terminal domain-containing protein</fullName>
    </recommendedName>
</protein>
<name>T1H3L5_MEGSC</name>
<dbReference type="PANTHER" id="PTHR11733">
    <property type="entry name" value="ZINC METALLOPROTEASE FAMILY M13 NEPRILYSIN-RELATED"/>
    <property type="match status" value="1"/>
</dbReference>
<evidence type="ECO:0000259" key="11">
    <source>
        <dbReference type="Pfam" id="PF05649"/>
    </source>
</evidence>
<reference evidence="13" key="1">
    <citation type="submission" date="2013-02" db="EMBL/GenBank/DDBJ databases">
        <authorList>
            <person name="Hughes D."/>
        </authorList>
    </citation>
    <scope>NUCLEOTIDE SEQUENCE</scope>
    <source>
        <strain>Durham</strain>
        <strain evidence="13">NC isolate 2 -- Noor lab</strain>
    </source>
</reference>
<dbReference type="GO" id="GO:0005886">
    <property type="term" value="C:plasma membrane"/>
    <property type="evidence" value="ECO:0007669"/>
    <property type="project" value="UniProtKB-SubCell"/>
</dbReference>
<evidence type="ECO:0000256" key="5">
    <source>
        <dbReference type="ARBA" id="ARBA00022723"/>
    </source>
</evidence>
<dbReference type="PRINTS" id="PR00786">
    <property type="entry name" value="NEPRILYSIN"/>
</dbReference>
<keyword evidence="7" id="KW-0862">Zinc</keyword>
<dbReference type="Gene3D" id="3.40.390.10">
    <property type="entry name" value="Collagenase (Catalytic Domain)"/>
    <property type="match status" value="1"/>
</dbReference>
<evidence type="ECO:0000256" key="2">
    <source>
        <dbReference type="ARBA" id="ARBA00004401"/>
    </source>
</evidence>
<comment type="subcellular location">
    <subcellularLocation>
        <location evidence="2">Cell membrane</location>
        <topology evidence="2">Single-pass type II membrane protein</topology>
    </subcellularLocation>
</comment>